<name>A0ABP0TRZ1_9BRYO</name>
<keyword evidence="3" id="KW-1185">Reference proteome</keyword>
<dbReference type="Proteomes" id="UP001497512">
    <property type="component" value="Chromosome 13"/>
</dbReference>
<dbReference type="InterPro" id="IPR036047">
    <property type="entry name" value="F-box-like_dom_sf"/>
</dbReference>
<dbReference type="SUPFAM" id="SSF117281">
    <property type="entry name" value="Kelch motif"/>
    <property type="match status" value="1"/>
</dbReference>
<dbReference type="PROSITE" id="PS50181">
    <property type="entry name" value="FBOX"/>
    <property type="match status" value="1"/>
</dbReference>
<dbReference type="InterPro" id="IPR006527">
    <property type="entry name" value="F-box-assoc_dom_typ1"/>
</dbReference>
<evidence type="ECO:0000313" key="2">
    <source>
        <dbReference type="EMBL" id="CAK9202878.1"/>
    </source>
</evidence>
<sequence>MGRENNSPNSPTSTKKGAFSTLKSLGLLSCLRLGSSSKNVVAGTLTSNGTKLTAAKGVVRTEEEKSRHGVVKKEQAWMRNGNLDMAIWSALPEELLDHILAYLPLPALSRLGTVCKRWQSLLHCPLFLQTRAAETGSSSSWPSYGPVRYNVKMSEHGEFHWSGYCKSSNRWQKLPPLSLPCLAGKKVWSGAGGLLCFYNRDNMGRLIVCNPVTKKWRELPPMNHKWRWPCVTHMIVDQSTKAYKIIMAGNEAYPRNSSTYQSHGTEVYDSVLDSWQLSGSLPKDLFLDTQDAALHKGLLYCTAQRTCTQTSDALSAHDALIAYDVQSGVWTEVASQLPDSSAYQTPLLCGGQMVMVVAPLDNDGAEGRFYVLDMTTKNWNLLTIMPKSLHKKLGFWGVCVAHGNQIFVVADTSMLVVVYDMGDGTWRELSSHQADSTFHFITPTIFSPDVNAIP</sequence>
<dbReference type="CDD" id="cd09917">
    <property type="entry name" value="F-box_SF"/>
    <property type="match status" value="1"/>
</dbReference>
<accession>A0ABP0TRZ1</accession>
<feature type="domain" description="F-box" evidence="1">
    <location>
        <begin position="85"/>
        <end position="131"/>
    </location>
</feature>
<dbReference type="EMBL" id="OZ019905">
    <property type="protein sequence ID" value="CAK9202878.1"/>
    <property type="molecule type" value="Genomic_DNA"/>
</dbReference>
<organism evidence="2 3">
    <name type="scientific">Sphagnum troendelagicum</name>
    <dbReference type="NCBI Taxonomy" id="128251"/>
    <lineage>
        <taxon>Eukaryota</taxon>
        <taxon>Viridiplantae</taxon>
        <taxon>Streptophyta</taxon>
        <taxon>Embryophyta</taxon>
        <taxon>Bryophyta</taxon>
        <taxon>Sphagnophytina</taxon>
        <taxon>Sphagnopsida</taxon>
        <taxon>Sphagnales</taxon>
        <taxon>Sphagnaceae</taxon>
        <taxon>Sphagnum</taxon>
    </lineage>
</organism>
<dbReference type="Gene3D" id="2.120.10.80">
    <property type="entry name" value="Kelch-type beta propeller"/>
    <property type="match status" value="1"/>
</dbReference>
<evidence type="ECO:0000259" key="1">
    <source>
        <dbReference type="PROSITE" id="PS50181"/>
    </source>
</evidence>
<dbReference type="InterPro" id="IPR015915">
    <property type="entry name" value="Kelch-typ_b-propeller"/>
</dbReference>
<dbReference type="SMART" id="SM00256">
    <property type="entry name" value="FBOX"/>
    <property type="match status" value="1"/>
</dbReference>
<dbReference type="InterPro" id="IPR050796">
    <property type="entry name" value="SCF_F-box_component"/>
</dbReference>
<dbReference type="Pfam" id="PF07734">
    <property type="entry name" value="FBA_1"/>
    <property type="match status" value="1"/>
</dbReference>
<dbReference type="InterPro" id="IPR001810">
    <property type="entry name" value="F-box_dom"/>
</dbReference>
<dbReference type="PANTHER" id="PTHR31672">
    <property type="entry name" value="BNACNNG10540D PROTEIN"/>
    <property type="match status" value="1"/>
</dbReference>
<gene>
    <name evidence="2" type="ORF">CSSPTR1EN2_LOCUS6627</name>
</gene>
<evidence type="ECO:0000313" key="3">
    <source>
        <dbReference type="Proteomes" id="UP001497512"/>
    </source>
</evidence>
<dbReference type="Gene3D" id="1.20.1280.50">
    <property type="match status" value="1"/>
</dbReference>
<proteinExistence type="predicted"/>
<dbReference type="PANTHER" id="PTHR31672:SF2">
    <property type="entry name" value="F-BOX DOMAIN-CONTAINING PROTEIN"/>
    <property type="match status" value="1"/>
</dbReference>
<protein>
    <recommendedName>
        <fullName evidence="1">F-box domain-containing protein</fullName>
    </recommendedName>
</protein>
<reference evidence="2" key="1">
    <citation type="submission" date="2024-02" db="EMBL/GenBank/DDBJ databases">
        <authorList>
            <consortium name="ELIXIR-Norway"/>
            <consortium name="Elixir Norway"/>
        </authorList>
    </citation>
    <scope>NUCLEOTIDE SEQUENCE</scope>
</reference>
<dbReference type="Pfam" id="PF12937">
    <property type="entry name" value="F-box-like"/>
    <property type="match status" value="1"/>
</dbReference>
<dbReference type="SUPFAM" id="SSF81383">
    <property type="entry name" value="F-box domain"/>
    <property type="match status" value="1"/>
</dbReference>